<keyword evidence="3" id="KW-1185">Reference proteome</keyword>
<reference evidence="2 3" key="1">
    <citation type="submission" date="2019-10" db="EMBL/GenBank/DDBJ databases">
        <title>Whole genome shotgun sequence of Acrocarpospora corrugata NBRC 13972.</title>
        <authorList>
            <person name="Ichikawa N."/>
            <person name="Kimura A."/>
            <person name="Kitahashi Y."/>
            <person name="Komaki H."/>
            <person name="Oguchi A."/>
        </authorList>
    </citation>
    <scope>NUCLEOTIDE SEQUENCE [LARGE SCALE GENOMIC DNA]</scope>
    <source>
        <strain evidence="2 3">NBRC 13972</strain>
    </source>
</reference>
<evidence type="ECO:0000313" key="3">
    <source>
        <dbReference type="Proteomes" id="UP000334990"/>
    </source>
</evidence>
<dbReference type="RefSeq" id="WP_155337132.1">
    <property type="nucleotide sequence ID" value="NZ_BAAABN010000047.1"/>
</dbReference>
<dbReference type="AlphaFoldDB" id="A0A5M3W0J5"/>
<proteinExistence type="predicted"/>
<sequence length="318" mass="35100">MNEMDTLSGFRAEVPRPEPADLRAQEDRLLAALRTPPPRPALRGWTRGWKLGLVAGLAVAAAATAVVALPSDPPRVIHAMPVAHSAVLTRAAQATAGQTELRPRPGQYLVYESRMMFASEGTSRDGVASRYLTDELRRVWLPVEGDATGGFIDGERLPPKVWPGWPIPPEAWENLGRYRPEKLADFDQRAEQDLTDYAHTSAWPTDPEGMYRRLYTGLGNDEEAHELVWGNVQSLLRESYLPAAQRAALFRAAAAIPGVVTVPDARDAAGRPGIAAARLWAVRGTRVELIFDPKTYQYLANVRSSWTRPRPGPPWARC</sequence>
<evidence type="ECO:0000313" key="2">
    <source>
        <dbReference type="EMBL" id="GES00803.1"/>
    </source>
</evidence>
<gene>
    <name evidence="2" type="ORF">Acor_28670</name>
</gene>
<evidence type="ECO:0008006" key="4">
    <source>
        <dbReference type="Google" id="ProtNLM"/>
    </source>
</evidence>
<accession>A0A5M3W0J5</accession>
<evidence type="ECO:0000256" key="1">
    <source>
        <dbReference type="SAM" id="MobiDB-lite"/>
    </source>
</evidence>
<dbReference type="OrthoDB" id="3612087at2"/>
<name>A0A5M3W0J5_9ACTN</name>
<dbReference type="InterPro" id="IPR047789">
    <property type="entry name" value="CU044_5270-like"/>
</dbReference>
<feature type="region of interest" description="Disordered" evidence="1">
    <location>
        <begin position="1"/>
        <end position="20"/>
    </location>
</feature>
<protein>
    <recommendedName>
        <fullName evidence="4">CU044_5270 family protein</fullName>
    </recommendedName>
</protein>
<dbReference type="NCBIfam" id="NF038083">
    <property type="entry name" value="CU044_5270_fam"/>
    <property type="match status" value="1"/>
</dbReference>
<dbReference type="EMBL" id="BLAD01000047">
    <property type="protein sequence ID" value="GES00803.1"/>
    <property type="molecule type" value="Genomic_DNA"/>
</dbReference>
<dbReference type="Proteomes" id="UP000334990">
    <property type="component" value="Unassembled WGS sequence"/>
</dbReference>
<organism evidence="2 3">
    <name type="scientific">Acrocarpospora corrugata</name>
    <dbReference type="NCBI Taxonomy" id="35763"/>
    <lineage>
        <taxon>Bacteria</taxon>
        <taxon>Bacillati</taxon>
        <taxon>Actinomycetota</taxon>
        <taxon>Actinomycetes</taxon>
        <taxon>Streptosporangiales</taxon>
        <taxon>Streptosporangiaceae</taxon>
        <taxon>Acrocarpospora</taxon>
    </lineage>
</organism>
<comment type="caution">
    <text evidence="2">The sequence shown here is derived from an EMBL/GenBank/DDBJ whole genome shotgun (WGS) entry which is preliminary data.</text>
</comment>